<evidence type="ECO:0000313" key="1">
    <source>
        <dbReference type="EMBL" id="KTD20621.1"/>
    </source>
</evidence>
<keyword evidence="2" id="KW-1185">Reference proteome</keyword>
<comment type="caution">
    <text evidence="1">The sequence shown here is derived from an EMBL/GenBank/DDBJ whole genome shotgun (WGS) entry which is preliminary data.</text>
</comment>
<dbReference type="AlphaFoldDB" id="A0A0W0VKX8"/>
<sequence>MKSKIDITKEAPIIKRSRLEPPYDAGDCGYYAVCVGVLHLGMQAKTDEKLAATINNSQ</sequence>
<feature type="non-terminal residue" evidence="1">
    <location>
        <position position="58"/>
    </location>
</feature>
<gene>
    <name evidence="1" type="ORF">Llan_1772</name>
</gene>
<organism evidence="1 2">
    <name type="scientific">Legionella lansingensis</name>
    <dbReference type="NCBI Taxonomy" id="45067"/>
    <lineage>
        <taxon>Bacteria</taxon>
        <taxon>Pseudomonadati</taxon>
        <taxon>Pseudomonadota</taxon>
        <taxon>Gammaproteobacteria</taxon>
        <taxon>Legionellales</taxon>
        <taxon>Legionellaceae</taxon>
        <taxon>Legionella</taxon>
    </lineage>
</organism>
<dbReference type="EMBL" id="LNYI01000035">
    <property type="protein sequence ID" value="KTD20621.1"/>
    <property type="molecule type" value="Genomic_DNA"/>
</dbReference>
<proteinExistence type="predicted"/>
<protein>
    <submittedName>
        <fullName evidence="1">Uncharacterized protein</fullName>
    </submittedName>
</protein>
<evidence type="ECO:0000313" key="2">
    <source>
        <dbReference type="Proteomes" id="UP000054869"/>
    </source>
</evidence>
<reference evidence="1 2" key="1">
    <citation type="submission" date="2015-11" db="EMBL/GenBank/DDBJ databases">
        <title>Genomic analysis of 38 Legionella species identifies large and diverse effector repertoires.</title>
        <authorList>
            <person name="Burstein D."/>
            <person name="Amaro F."/>
            <person name="Zusman T."/>
            <person name="Lifshitz Z."/>
            <person name="Cohen O."/>
            <person name="Gilbert J.A."/>
            <person name="Pupko T."/>
            <person name="Shuman H.A."/>
            <person name="Segal G."/>
        </authorList>
    </citation>
    <scope>NUCLEOTIDE SEQUENCE [LARGE SCALE GENOMIC DNA]</scope>
    <source>
        <strain evidence="1 2">ATCC 49751</strain>
    </source>
</reference>
<dbReference type="Proteomes" id="UP000054869">
    <property type="component" value="Unassembled WGS sequence"/>
</dbReference>
<name>A0A0W0VKX8_9GAMM</name>
<accession>A0A0W0VKX8</accession>